<evidence type="ECO:0000256" key="1">
    <source>
        <dbReference type="ARBA" id="ARBA00004442"/>
    </source>
</evidence>
<dbReference type="InterPro" id="IPR006665">
    <property type="entry name" value="OmpA-like"/>
</dbReference>
<accession>A0A9X4N0E7</accession>
<dbReference type="InterPro" id="IPR009282">
    <property type="entry name" value="DUF937"/>
</dbReference>
<keyword evidence="2 4" id="KW-0472">Membrane</keyword>
<dbReference type="RefSeq" id="WP_304420503.1">
    <property type="nucleotide sequence ID" value="NZ_JANCMU010000002.1"/>
</dbReference>
<dbReference type="CDD" id="cd07185">
    <property type="entry name" value="OmpA_C-like"/>
    <property type="match status" value="1"/>
</dbReference>
<protein>
    <submittedName>
        <fullName evidence="7">OmpA family protein</fullName>
    </submittedName>
</protein>
<feature type="domain" description="OmpA-like" evidence="6">
    <location>
        <begin position="401"/>
        <end position="518"/>
    </location>
</feature>
<evidence type="ECO:0000256" key="4">
    <source>
        <dbReference type="PROSITE-ProRule" id="PRU00473"/>
    </source>
</evidence>
<dbReference type="PANTHER" id="PTHR30329">
    <property type="entry name" value="STATOR ELEMENT OF FLAGELLAR MOTOR COMPLEX"/>
    <property type="match status" value="1"/>
</dbReference>
<comment type="caution">
    <text evidence="7">The sequence shown here is derived from an EMBL/GenBank/DDBJ whole genome shotgun (WGS) entry which is preliminary data.</text>
</comment>
<dbReference type="InterPro" id="IPR036737">
    <property type="entry name" value="OmpA-like_sf"/>
</dbReference>
<comment type="subcellular location">
    <subcellularLocation>
        <location evidence="1">Cell outer membrane</location>
    </subcellularLocation>
</comment>
<dbReference type="Pfam" id="PF00691">
    <property type="entry name" value="OmpA"/>
    <property type="match status" value="1"/>
</dbReference>
<evidence type="ECO:0000313" key="8">
    <source>
        <dbReference type="Proteomes" id="UP001152599"/>
    </source>
</evidence>
<feature type="transmembrane region" description="Helical" evidence="5">
    <location>
        <begin position="234"/>
        <end position="252"/>
    </location>
</feature>
<dbReference type="GO" id="GO:0009279">
    <property type="term" value="C:cell outer membrane"/>
    <property type="evidence" value="ECO:0007669"/>
    <property type="project" value="UniProtKB-SubCell"/>
</dbReference>
<organism evidence="7 8">
    <name type="scientific">Profundicola chukchiensis</name>
    <dbReference type="NCBI Taxonomy" id="2961959"/>
    <lineage>
        <taxon>Bacteria</taxon>
        <taxon>Pseudomonadati</taxon>
        <taxon>Bacteroidota</taxon>
        <taxon>Flavobacteriia</taxon>
        <taxon>Flavobacteriales</taxon>
        <taxon>Weeksellaceae</taxon>
        <taxon>Profundicola</taxon>
    </lineage>
</organism>
<evidence type="ECO:0000259" key="6">
    <source>
        <dbReference type="PROSITE" id="PS51123"/>
    </source>
</evidence>
<dbReference type="AlphaFoldDB" id="A0A9X4N0E7"/>
<evidence type="ECO:0000256" key="3">
    <source>
        <dbReference type="ARBA" id="ARBA00023237"/>
    </source>
</evidence>
<evidence type="ECO:0000256" key="2">
    <source>
        <dbReference type="ARBA" id="ARBA00023136"/>
    </source>
</evidence>
<keyword evidence="8" id="KW-1185">Reference proteome</keyword>
<keyword evidence="5" id="KW-0812">Transmembrane</keyword>
<dbReference type="Pfam" id="PF06078">
    <property type="entry name" value="DUF937"/>
    <property type="match status" value="1"/>
</dbReference>
<dbReference type="PRINTS" id="PR01021">
    <property type="entry name" value="OMPADOMAIN"/>
</dbReference>
<reference evidence="7" key="1">
    <citation type="submission" date="2022-07" db="EMBL/GenBank/DDBJ databases">
        <title>Description and genome-wide analysis of Profundicola chukchiensis gen. nov., sp. nov., marine bacteria isolated from bottom sediments of the Chukchi Sea.</title>
        <authorList>
            <person name="Romanenko L."/>
            <person name="Otstavnykh N."/>
            <person name="Kurilenko V."/>
            <person name="Eremeev V."/>
            <person name="Velansky P."/>
            <person name="Mikhailov V."/>
            <person name="Isaeva M."/>
        </authorList>
    </citation>
    <scope>NUCLEOTIDE SEQUENCE</scope>
    <source>
        <strain evidence="7">KMM 9713</strain>
    </source>
</reference>
<dbReference type="InterPro" id="IPR050330">
    <property type="entry name" value="Bact_OuterMem_StrucFunc"/>
</dbReference>
<evidence type="ECO:0000256" key="5">
    <source>
        <dbReference type="SAM" id="Phobius"/>
    </source>
</evidence>
<evidence type="ECO:0000313" key="7">
    <source>
        <dbReference type="EMBL" id="MDG4945986.1"/>
    </source>
</evidence>
<proteinExistence type="predicted"/>
<dbReference type="Gene3D" id="3.30.1330.60">
    <property type="entry name" value="OmpA-like domain"/>
    <property type="match status" value="1"/>
</dbReference>
<dbReference type="PROSITE" id="PS51123">
    <property type="entry name" value="OMPA_2"/>
    <property type="match status" value="1"/>
</dbReference>
<keyword evidence="5" id="KW-1133">Transmembrane helix</keyword>
<dbReference type="PANTHER" id="PTHR30329:SF21">
    <property type="entry name" value="LIPOPROTEIN YIAD-RELATED"/>
    <property type="match status" value="1"/>
</dbReference>
<sequence length="518" mass="55943">MSLNLLDRVKNEITTTVIDKISNYVGESRGNTSNAVTGAIPTILGFITEKSKVDSSANTLINLATKGDLTDLFKDSNFTDVYERNRDSLMVQGKTLLTGLFGDKEAKLSQEIANYARIEKDASSNILAAILPLIMNVLGGEISKQGLTAESLSGLFAEQKESIFAAIPSGLESLVGALGLGKMGSVVSETTTRVAPSIQGKTMETQAEATKRVNDNIDLSDDDDDNDASGFTKWLFPLLGIIVALGLLWLLMKQCNDDTTADAAKTEINTSEIQNFATYTLNENQEVVNAQASPLLNADSNPIVIDNDNYKLIEDGFVVDANGDLVYDMDGAAIKIVDKLAIISNEVSGDYDEAKNRFVYDIGETTEITLADGTKLNVGNKSTEWKLYDFITNESNTVSDDKTQGWITMDRVYFETNLNTLDAESRQQLDNIAAILKAYPNAQAKFGGYTDNAGSDDVNVPLSEARAKAVMADVVNAGIDTGRLSAEGYGSQHPICPANDTPACKAQNRRVDIRVTAK</sequence>
<dbReference type="Proteomes" id="UP001152599">
    <property type="component" value="Unassembled WGS sequence"/>
</dbReference>
<dbReference type="InterPro" id="IPR006664">
    <property type="entry name" value="OMP_bac"/>
</dbReference>
<keyword evidence="3" id="KW-0998">Cell outer membrane</keyword>
<dbReference type="SUPFAM" id="SSF103088">
    <property type="entry name" value="OmpA-like"/>
    <property type="match status" value="1"/>
</dbReference>
<gene>
    <name evidence="7" type="ORF">NMK71_06135</name>
</gene>
<name>A0A9X4N0E7_9FLAO</name>
<dbReference type="EMBL" id="JANCMU010000002">
    <property type="protein sequence ID" value="MDG4945986.1"/>
    <property type="molecule type" value="Genomic_DNA"/>
</dbReference>